<keyword evidence="2" id="KW-1185">Reference proteome</keyword>
<dbReference type="AlphaFoldDB" id="A0A142CTW8"/>
<proteinExistence type="predicted"/>
<reference evidence="2" key="1">
    <citation type="submission" date="2016-03" db="EMBL/GenBank/DDBJ databases">
        <authorList>
            <person name="Oger P.M."/>
        </authorList>
    </citation>
    <scope>NUCLEOTIDE SEQUENCE [LARGE SCALE GENOMIC DNA]</scope>
    <source>
        <strain evidence="2">OG-1</strain>
    </source>
</reference>
<dbReference type="Proteomes" id="UP000073604">
    <property type="component" value="Chromosome"/>
</dbReference>
<gene>
    <name evidence="1" type="ORF">A0127_03075</name>
</gene>
<dbReference type="SUPFAM" id="SSF50998">
    <property type="entry name" value="Quinoprotein alcohol dehydrogenase-like"/>
    <property type="match status" value="1"/>
</dbReference>
<protein>
    <submittedName>
        <fullName evidence="1">Uncharacterized protein</fullName>
    </submittedName>
</protein>
<dbReference type="GeneID" id="27139495"/>
<evidence type="ECO:0000313" key="1">
    <source>
        <dbReference type="EMBL" id="AMQ18220.1"/>
    </source>
</evidence>
<name>A0A142CTW8_9EURY</name>
<sequence>MKSFYAVLVALLVFFTVAMSPGVASAQNKTYWLETYQGAGSISSMPLLTCPDGGALVVSYTKDANGIKGSILTKVTSNGSVEWTKEYFGGRVIINALAMATDGNVVAAGVYISNETSRFPDGLLMKIDKDGNVVWARSYGGNGTDIISGLKVLDDGSILAVGLTTSFNAGRGDMWLLKVDSIGNVIWERTYGTLEMDEGTDLEVASGGDIVVTGLSTSGGVPHGLVFRADKNGNLKWAKEYTTGSELTILKILPTKDGGFHVLGYANLGNGTLGALLMKLDGNGKIVWARDYYTNGAVLGRDAAIDPSGNLWLTGMAVTGEGDNTTYYGVLLGVHEGNITAERVYSPRIVFKSLMFDQNGDLWVGGLFGINTSEGAPLVGKLPGNGKLPGCRYLSSLNIDTSTPDIAVSDVSMAASKPNGTSRNVIISTKKLRTQPSVLCTYREGEEKREVCGPALMVLLGLSAIPLSRRRS</sequence>
<dbReference type="OrthoDB" id="98274at2157"/>
<dbReference type="KEGG" id="tpep:A0127_03075"/>
<dbReference type="EMBL" id="CP014750">
    <property type="protein sequence ID" value="AMQ18220.1"/>
    <property type="molecule type" value="Genomic_DNA"/>
</dbReference>
<evidence type="ECO:0000313" key="2">
    <source>
        <dbReference type="Proteomes" id="UP000073604"/>
    </source>
</evidence>
<organism evidence="1 2">
    <name type="scientific">Thermococcus peptonophilus</name>
    <dbReference type="NCBI Taxonomy" id="53952"/>
    <lineage>
        <taxon>Archaea</taxon>
        <taxon>Methanobacteriati</taxon>
        <taxon>Methanobacteriota</taxon>
        <taxon>Thermococci</taxon>
        <taxon>Thermococcales</taxon>
        <taxon>Thermococcaceae</taxon>
        <taxon>Thermococcus</taxon>
    </lineage>
</organism>
<dbReference type="Gene3D" id="2.80.10.50">
    <property type="match status" value="1"/>
</dbReference>
<dbReference type="PANTHER" id="PTHR42754">
    <property type="entry name" value="ENDOGLUCANASE"/>
    <property type="match status" value="1"/>
</dbReference>
<dbReference type="PANTHER" id="PTHR42754:SF1">
    <property type="entry name" value="LIPOPROTEIN"/>
    <property type="match status" value="1"/>
</dbReference>
<accession>A0A142CTW8</accession>
<dbReference type="RefSeq" id="WP_062387833.1">
    <property type="nucleotide sequence ID" value="NZ_CP014750.1"/>
</dbReference>
<dbReference type="InterPro" id="IPR011047">
    <property type="entry name" value="Quinoprotein_ADH-like_sf"/>
</dbReference>